<dbReference type="Pfam" id="PF07645">
    <property type="entry name" value="EGF_CA"/>
    <property type="match status" value="1"/>
</dbReference>
<comment type="caution">
    <text evidence="8">The sequence shown here is derived from an EMBL/GenBank/DDBJ whole genome shotgun (WGS) entry which is preliminary data.</text>
</comment>
<dbReference type="GO" id="GO:0048056">
    <property type="term" value="P:R3/R4 cell differentiation"/>
    <property type="evidence" value="ECO:0007669"/>
    <property type="project" value="UniProtKB-ARBA"/>
</dbReference>
<dbReference type="Pfam" id="PF12661">
    <property type="entry name" value="hEGF"/>
    <property type="match status" value="1"/>
</dbReference>
<evidence type="ECO:0000256" key="2">
    <source>
        <dbReference type="ARBA" id="ARBA00022729"/>
    </source>
</evidence>
<feature type="disulfide bond" evidence="6">
    <location>
        <begin position="74"/>
        <end position="83"/>
    </location>
</feature>
<feature type="domain" description="EGF-like" evidence="7">
    <location>
        <begin position="125"/>
        <end position="161"/>
    </location>
</feature>
<dbReference type="FunFam" id="2.10.25.10:FF:000012">
    <property type="entry name" value="Delta-like protein"/>
    <property type="match status" value="1"/>
</dbReference>
<dbReference type="SMART" id="SM00179">
    <property type="entry name" value="EGF_CA"/>
    <property type="match status" value="4"/>
</dbReference>
<dbReference type="Gene3D" id="2.10.25.10">
    <property type="entry name" value="Laminin"/>
    <property type="match status" value="5"/>
</dbReference>
<dbReference type="GO" id="GO:0071944">
    <property type="term" value="C:cell periphery"/>
    <property type="evidence" value="ECO:0007669"/>
    <property type="project" value="UniProtKB-ARBA"/>
</dbReference>
<accession>A0A834PFQ7</accession>
<evidence type="ECO:0000256" key="1">
    <source>
        <dbReference type="ARBA" id="ARBA00022536"/>
    </source>
</evidence>
<dbReference type="InterPro" id="IPR049883">
    <property type="entry name" value="NOTCH1_EGF-like"/>
</dbReference>
<dbReference type="Pfam" id="PF00008">
    <property type="entry name" value="EGF"/>
    <property type="match status" value="3"/>
</dbReference>
<sequence>MVEPFSQETIKIIFKTVQLEQYWNTQQRFCTSKYVGEYCQHLNPCHTGPRCQNGGSCRVREIIGGGTPSFTCSCPVGFTASLCEIPIDNACDSSPCLNGATCNLKSLYEYVCTCATGYTGEHCEREDYCASSPCRNGAECRSLEDSYKCTCASGFAGRNCADDIDECERNPCKHGTCKNIHGSYKCMCSSGYTGQNCENEYIPCDPSPCQNGGSCRSIDELEYQCLCPEGGGCGGYGGYSGCGDDGDEGGNVSVIQ</sequence>
<dbReference type="InterPro" id="IPR000152">
    <property type="entry name" value="EGF-type_Asp/Asn_hydroxyl_site"/>
</dbReference>
<dbReference type="GO" id="GO:0040008">
    <property type="term" value="P:regulation of growth"/>
    <property type="evidence" value="ECO:0007669"/>
    <property type="project" value="UniProtKB-ARBA"/>
</dbReference>
<dbReference type="Proteomes" id="UP000600918">
    <property type="component" value="Unassembled WGS sequence"/>
</dbReference>
<evidence type="ECO:0000256" key="3">
    <source>
        <dbReference type="ARBA" id="ARBA00022737"/>
    </source>
</evidence>
<evidence type="ECO:0000313" key="9">
    <source>
        <dbReference type="Proteomes" id="UP000600918"/>
    </source>
</evidence>
<feature type="disulfide bond" evidence="6">
    <location>
        <begin position="114"/>
        <end position="123"/>
    </location>
</feature>
<keyword evidence="1 6" id="KW-0245">EGF-like domain</keyword>
<dbReference type="GO" id="GO:0005911">
    <property type="term" value="C:cell-cell junction"/>
    <property type="evidence" value="ECO:0007669"/>
    <property type="project" value="UniProtKB-ARBA"/>
</dbReference>
<dbReference type="PROSITE" id="PS00022">
    <property type="entry name" value="EGF_1"/>
    <property type="match status" value="3"/>
</dbReference>
<dbReference type="GO" id="GO:0016318">
    <property type="term" value="P:ommatidial rotation"/>
    <property type="evidence" value="ECO:0007669"/>
    <property type="project" value="UniProtKB-ARBA"/>
</dbReference>
<feature type="disulfide bond" evidence="6">
    <location>
        <begin position="188"/>
        <end position="197"/>
    </location>
</feature>
<organism evidence="8 9">
    <name type="scientific">Vespula pensylvanica</name>
    <name type="common">Western yellow jacket</name>
    <name type="synonym">Wasp</name>
    <dbReference type="NCBI Taxonomy" id="30213"/>
    <lineage>
        <taxon>Eukaryota</taxon>
        <taxon>Metazoa</taxon>
        <taxon>Ecdysozoa</taxon>
        <taxon>Arthropoda</taxon>
        <taxon>Hexapoda</taxon>
        <taxon>Insecta</taxon>
        <taxon>Pterygota</taxon>
        <taxon>Neoptera</taxon>
        <taxon>Endopterygota</taxon>
        <taxon>Hymenoptera</taxon>
        <taxon>Apocrita</taxon>
        <taxon>Aculeata</taxon>
        <taxon>Vespoidea</taxon>
        <taxon>Vespidae</taxon>
        <taxon>Vespinae</taxon>
        <taxon>Vespula</taxon>
    </lineage>
</organism>
<dbReference type="AlphaFoldDB" id="A0A834PFQ7"/>
<feature type="disulfide bond" evidence="6">
    <location>
        <begin position="151"/>
        <end position="160"/>
    </location>
</feature>
<keyword evidence="4 6" id="KW-1015">Disulfide bond</keyword>
<dbReference type="GO" id="GO:0007411">
    <property type="term" value="P:axon guidance"/>
    <property type="evidence" value="ECO:0007669"/>
    <property type="project" value="UniProtKB-ARBA"/>
</dbReference>
<dbReference type="PROSITE" id="PS00010">
    <property type="entry name" value="ASX_HYDROXYL"/>
    <property type="match status" value="1"/>
</dbReference>
<feature type="domain" description="EGF-like" evidence="7">
    <location>
        <begin position="41"/>
        <end position="84"/>
    </location>
</feature>
<feature type="domain" description="EGF-like" evidence="7">
    <location>
        <begin position="200"/>
        <end position="234"/>
    </location>
</feature>
<evidence type="ECO:0000256" key="5">
    <source>
        <dbReference type="ARBA" id="ARBA00023180"/>
    </source>
</evidence>
<dbReference type="PANTHER" id="PTHR24049:SF32">
    <property type="entry name" value="EGF-LIKE DOMAIN-CONTAINING PROTEIN"/>
    <property type="match status" value="1"/>
</dbReference>
<dbReference type="GO" id="GO:0050769">
    <property type="term" value="P:positive regulation of neurogenesis"/>
    <property type="evidence" value="ECO:0007669"/>
    <property type="project" value="UniProtKB-ARBA"/>
</dbReference>
<dbReference type="PRINTS" id="PR00010">
    <property type="entry name" value="EGFBLOOD"/>
</dbReference>
<dbReference type="GO" id="GO:0007476">
    <property type="term" value="P:imaginal disc-derived wing morphogenesis"/>
    <property type="evidence" value="ECO:0007669"/>
    <property type="project" value="UniProtKB-ARBA"/>
</dbReference>
<dbReference type="GO" id="GO:0120035">
    <property type="term" value="P:regulation of plasma membrane bounded cell projection organization"/>
    <property type="evidence" value="ECO:0007669"/>
    <property type="project" value="UniProtKB-ARBA"/>
</dbReference>
<name>A0A834PFQ7_VESPE</name>
<dbReference type="FunFam" id="2.10.25.10:FF:000185">
    <property type="entry name" value="basement membrane-specific heparan sulfate proteoglycan core protein-like"/>
    <property type="match status" value="1"/>
</dbReference>
<keyword evidence="9" id="KW-1185">Reference proteome</keyword>
<dbReference type="FunFam" id="2.10.25.10:FF:000151">
    <property type="entry name" value="FAT atypical cadherin 4"/>
    <property type="match status" value="1"/>
</dbReference>
<dbReference type="InterPro" id="IPR000742">
    <property type="entry name" value="EGF"/>
</dbReference>
<dbReference type="InterPro" id="IPR013032">
    <property type="entry name" value="EGF-like_CS"/>
</dbReference>
<dbReference type="PROSITE" id="PS01187">
    <property type="entry name" value="EGF_CA"/>
    <property type="match status" value="1"/>
</dbReference>
<feature type="disulfide bond" evidence="6">
    <location>
        <begin position="167"/>
        <end position="177"/>
    </location>
</feature>
<gene>
    <name evidence="8" type="ORF">H0235_001225</name>
</gene>
<dbReference type="InterPro" id="IPR051022">
    <property type="entry name" value="Notch_Cell-Fate_Det"/>
</dbReference>
<dbReference type="SUPFAM" id="SSF57196">
    <property type="entry name" value="EGF/Laminin"/>
    <property type="match status" value="5"/>
</dbReference>
<dbReference type="PROSITE" id="PS01186">
    <property type="entry name" value="EGF_2"/>
    <property type="match status" value="4"/>
</dbReference>
<protein>
    <recommendedName>
        <fullName evidence="7">EGF-like domain-containing protein</fullName>
    </recommendedName>
</protein>
<dbReference type="PROSITE" id="PS50026">
    <property type="entry name" value="EGF_3"/>
    <property type="match status" value="5"/>
</dbReference>
<dbReference type="SMART" id="SM00181">
    <property type="entry name" value="EGF"/>
    <property type="match status" value="5"/>
</dbReference>
<keyword evidence="3" id="KW-0677">Repeat</keyword>
<comment type="caution">
    <text evidence="6">Lacks conserved residue(s) required for the propagation of feature annotation.</text>
</comment>
<feature type="domain" description="EGF-like" evidence="7">
    <location>
        <begin position="87"/>
        <end position="124"/>
    </location>
</feature>
<evidence type="ECO:0000256" key="4">
    <source>
        <dbReference type="ARBA" id="ARBA00023157"/>
    </source>
</evidence>
<proteinExistence type="predicted"/>
<reference evidence="8" key="1">
    <citation type="journal article" date="2020" name="G3 (Bethesda)">
        <title>High-Quality Assemblies for Three Invasive Social Wasps from the &lt;i&gt;Vespula&lt;/i&gt; Genus.</title>
        <authorList>
            <person name="Harrop T.W.R."/>
            <person name="Guhlin J."/>
            <person name="McLaughlin G.M."/>
            <person name="Permina E."/>
            <person name="Stockwell P."/>
            <person name="Gilligan J."/>
            <person name="Le Lec M.F."/>
            <person name="Gruber M.A.M."/>
            <person name="Quinn O."/>
            <person name="Lovegrove M."/>
            <person name="Duncan E.J."/>
            <person name="Remnant E.J."/>
            <person name="Van Eeckhoven J."/>
            <person name="Graham B."/>
            <person name="Knapp R.A."/>
            <person name="Langford K.W."/>
            <person name="Kronenberg Z."/>
            <person name="Press M.O."/>
            <person name="Eacker S.M."/>
            <person name="Wilson-Rankin E.E."/>
            <person name="Purcell J."/>
            <person name="Lester P.J."/>
            <person name="Dearden P.K."/>
        </authorList>
    </citation>
    <scope>NUCLEOTIDE SEQUENCE</scope>
    <source>
        <strain evidence="8">Volc-1</strain>
    </source>
</reference>
<keyword evidence="5" id="KW-0325">Glycoprotein</keyword>
<dbReference type="EMBL" id="JACSDY010000001">
    <property type="protein sequence ID" value="KAF7438834.1"/>
    <property type="molecule type" value="Genomic_DNA"/>
</dbReference>
<dbReference type="InterPro" id="IPR018097">
    <property type="entry name" value="EGF_Ca-bd_CS"/>
</dbReference>
<dbReference type="InterPro" id="IPR001881">
    <property type="entry name" value="EGF-like_Ca-bd_dom"/>
</dbReference>
<evidence type="ECO:0000313" key="8">
    <source>
        <dbReference type="EMBL" id="KAF7438834.1"/>
    </source>
</evidence>
<evidence type="ECO:0000256" key="6">
    <source>
        <dbReference type="PROSITE-ProRule" id="PRU00076"/>
    </source>
</evidence>
<dbReference type="CDD" id="cd00054">
    <property type="entry name" value="EGF_CA"/>
    <property type="match status" value="2"/>
</dbReference>
<keyword evidence="2" id="KW-0732">Signal</keyword>
<dbReference type="PANTHER" id="PTHR24049">
    <property type="entry name" value="CRUMBS FAMILY MEMBER"/>
    <property type="match status" value="1"/>
</dbReference>
<evidence type="ECO:0000259" key="7">
    <source>
        <dbReference type="PROSITE" id="PS50026"/>
    </source>
</evidence>
<feature type="domain" description="EGF-like" evidence="7">
    <location>
        <begin position="163"/>
        <end position="198"/>
    </location>
</feature>
<dbReference type="GO" id="GO:0005509">
    <property type="term" value="F:calcium ion binding"/>
    <property type="evidence" value="ECO:0007669"/>
    <property type="project" value="InterPro"/>
</dbReference>